<organism evidence="1 2">
    <name type="scientific">Thelonectria olida</name>
    <dbReference type="NCBI Taxonomy" id="1576542"/>
    <lineage>
        <taxon>Eukaryota</taxon>
        <taxon>Fungi</taxon>
        <taxon>Dikarya</taxon>
        <taxon>Ascomycota</taxon>
        <taxon>Pezizomycotina</taxon>
        <taxon>Sordariomycetes</taxon>
        <taxon>Hypocreomycetidae</taxon>
        <taxon>Hypocreales</taxon>
        <taxon>Nectriaceae</taxon>
        <taxon>Thelonectria</taxon>
    </lineage>
</organism>
<evidence type="ECO:0000313" key="2">
    <source>
        <dbReference type="Proteomes" id="UP000777438"/>
    </source>
</evidence>
<dbReference type="AlphaFoldDB" id="A0A9P9AJ17"/>
<keyword evidence="2" id="KW-1185">Reference proteome</keyword>
<dbReference type="InterPro" id="IPR027417">
    <property type="entry name" value="P-loop_NTPase"/>
</dbReference>
<accession>A0A9P9AJ17</accession>
<dbReference type="EMBL" id="JAGPYM010000049">
    <property type="protein sequence ID" value="KAH6871891.1"/>
    <property type="molecule type" value="Genomic_DNA"/>
</dbReference>
<evidence type="ECO:0000313" key="1">
    <source>
        <dbReference type="EMBL" id="KAH6871891.1"/>
    </source>
</evidence>
<gene>
    <name evidence="1" type="ORF">B0T10DRAFT_611083</name>
</gene>
<proteinExistence type="predicted"/>
<protein>
    <submittedName>
        <fullName evidence="1">Uncharacterized protein</fullName>
    </submittedName>
</protein>
<sequence>MSHTTFEGSLSGENVIAGAHASGGATINFNFASHAPPRSVQPFSIVPFPPDPKFVERTDILVWLREQTALSCSRAALVRLGGIGSRSITRTKARFEEAYRNIADRLQLPGRNDPKRNALQLVHAWLCDEENGPWMMVLDNADSVEVFFPGRGSHGSRDQPLASFLPKTGRGSIVITSRNTDAAERLAGLDAIYKVPIMDKSQALQLIRNGLGEECGDDGSEMTDLVSALDCMPLAIT</sequence>
<name>A0A9P9AJ17_9HYPO</name>
<dbReference type="Gene3D" id="3.40.50.300">
    <property type="entry name" value="P-loop containing nucleotide triphosphate hydrolases"/>
    <property type="match status" value="1"/>
</dbReference>
<comment type="caution">
    <text evidence="1">The sequence shown here is derived from an EMBL/GenBank/DDBJ whole genome shotgun (WGS) entry which is preliminary data.</text>
</comment>
<dbReference type="Proteomes" id="UP000777438">
    <property type="component" value="Unassembled WGS sequence"/>
</dbReference>
<reference evidence="1 2" key="1">
    <citation type="journal article" date="2021" name="Nat. Commun.">
        <title>Genetic determinants of endophytism in the Arabidopsis root mycobiome.</title>
        <authorList>
            <person name="Mesny F."/>
            <person name="Miyauchi S."/>
            <person name="Thiergart T."/>
            <person name="Pickel B."/>
            <person name="Atanasova L."/>
            <person name="Karlsson M."/>
            <person name="Huettel B."/>
            <person name="Barry K.W."/>
            <person name="Haridas S."/>
            <person name="Chen C."/>
            <person name="Bauer D."/>
            <person name="Andreopoulos W."/>
            <person name="Pangilinan J."/>
            <person name="LaButti K."/>
            <person name="Riley R."/>
            <person name="Lipzen A."/>
            <person name="Clum A."/>
            <person name="Drula E."/>
            <person name="Henrissat B."/>
            <person name="Kohler A."/>
            <person name="Grigoriev I.V."/>
            <person name="Martin F.M."/>
            <person name="Hacquard S."/>
        </authorList>
    </citation>
    <scope>NUCLEOTIDE SEQUENCE [LARGE SCALE GENOMIC DNA]</scope>
    <source>
        <strain evidence="1 2">MPI-CAGE-CH-0241</strain>
    </source>
</reference>
<dbReference type="OrthoDB" id="5243393at2759"/>
<dbReference type="SUPFAM" id="SSF52540">
    <property type="entry name" value="P-loop containing nucleoside triphosphate hydrolases"/>
    <property type="match status" value="1"/>
</dbReference>